<sequence length="274" mass="31911">MIKVFFNSPDEAERFYTMLVLKQNRRNVELCIIDGNGVGVSASDFDAAARTLFIPALASYILKYNESRLMLSIIRDRFYFHEPEEQQQIIHIAEAIIEGERTEIPGAKQLPVRETPIYEALNDFIKPDLAFALSSFIKFRLHSYVERLYKYIELAIEEYKLEQEYQTFIHSLREYAMNRETKAEVIHIVHEQDLTVYNEHFSEISKEDLAGHIDRTFVHQHPMYIDASLLAPLVSIAPGRIHLYTDSPDYGMVQTIQNIFLERVSIYPRKMAGV</sequence>
<accession>A0A084GX84</accession>
<evidence type="ECO:0000313" key="2">
    <source>
        <dbReference type="Proteomes" id="UP000028549"/>
    </source>
</evidence>
<dbReference type="OrthoDB" id="2986513at2"/>
<keyword evidence="2" id="KW-1185">Reference proteome</keyword>
<dbReference type="STRING" id="246786.GS18_0212660"/>
<dbReference type="InterPro" id="IPR014199">
    <property type="entry name" value="Spore_YtxC"/>
</dbReference>
<dbReference type="Proteomes" id="UP000028549">
    <property type="component" value="Unassembled WGS sequence"/>
</dbReference>
<organism evidence="1 2">
    <name type="scientific">Metabacillus indicus</name>
    <name type="common">Bacillus indicus</name>
    <dbReference type="NCBI Taxonomy" id="246786"/>
    <lineage>
        <taxon>Bacteria</taxon>
        <taxon>Bacillati</taxon>
        <taxon>Bacillota</taxon>
        <taxon>Bacilli</taxon>
        <taxon>Bacillales</taxon>
        <taxon>Bacillaceae</taxon>
        <taxon>Metabacillus</taxon>
    </lineage>
</organism>
<evidence type="ECO:0008006" key="3">
    <source>
        <dbReference type="Google" id="ProtNLM"/>
    </source>
</evidence>
<dbReference type="AlphaFoldDB" id="A0A084GX84"/>
<proteinExistence type="predicted"/>
<gene>
    <name evidence="1" type="ORF">GS18_0212660</name>
</gene>
<dbReference type="NCBIfam" id="TIGR02834">
    <property type="entry name" value="spo_ytxC"/>
    <property type="match status" value="1"/>
</dbReference>
<name>A0A084GX84_METID</name>
<dbReference type="EMBL" id="JNVC02000005">
    <property type="protein sequence ID" value="KEZ51946.1"/>
    <property type="molecule type" value="Genomic_DNA"/>
</dbReference>
<evidence type="ECO:0000313" key="1">
    <source>
        <dbReference type="EMBL" id="KEZ51946.1"/>
    </source>
</evidence>
<protein>
    <recommendedName>
        <fullName evidence="3">Sporulation protein</fullName>
    </recommendedName>
</protein>
<dbReference type="Pfam" id="PF08812">
    <property type="entry name" value="YtxC"/>
    <property type="match status" value="1"/>
</dbReference>
<comment type="caution">
    <text evidence="1">The sequence shown here is derived from an EMBL/GenBank/DDBJ whole genome shotgun (WGS) entry which is preliminary data.</text>
</comment>
<reference evidence="1 2" key="1">
    <citation type="journal article" date="2005" name="Int. J. Syst. Evol. Microbiol.">
        <title>Bacillus cibi sp. nov., isolated from jeotgal, a traditional Korean fermented seafood.</title>
        <authorList>
            <person name="Yoon J.H."/>
            <person name="Lee C.H."/>
            <person name="Oh T.K."/>
        </authorList>
    </citation>
    <scope>NUCLEOTIDE SEQUENCE [LARGE SCALE GENOMIC DNA]</scope>
    <source>
        <strain evidence="1 2">DSM 16189</strain>
    </source>
</reference>
<dbReference type="RefSeq" id="WP_029566838.1">
    <property type="nucleotide sequence ID" value="NZ_CANLZQ010000001.1"/>
</dbReference>